<dbReference type="Proteomes" id="UP000759537">
    <property type="component" value="Unassembled WGS sequence"/>
</dbReference>
<gene>
    <name evidence="1" type="ORF">DFH94DRAFT_64999</name>
</gene>
<reference evidence="1" key="2">
    <citation type="journal article" date="2020" name="Nat. Commun.">
        <title>Large-scale genome sequencing of mycorrhizal fungi provides insights into the early evolution of symbiotic traits.</title>
        <authorList>
            <person name="Miyauchi S."/>
            <person name="Kiss E."/>
            <person name="Kuo A."/>
            <person name="Drula E."/>
            <person name="Kohler A."/>
            <person name="Sanchez-Garcia M."/>
            <person name="Morin E."/>
            <person name="Andreopoulos B."/>
            <person name="Barry K.W."/>
            <person name="Bonito G."/>
            <person name="Buee M."/>
            <person name="Carver A."/>
            <person name="Chen C."/>
            <person name="Cichocki N."/>
            <person name="Clum A."/>
            <person name="Culley D."/>
            <person name="Crous P.W."/>
            <person name="Fauchery L."/>
            <person name="Girlanda M."/>
            <person name="Hayes R.D."/>
            <person name="Keri Z."/>
            <person name="LaButti K."/>
            <person name="Lipzen A."/>
            <person name="Lombard V."/>
            <person name="Magnuson J."/>
            <person name="Maillard F."/>
            <person name="Murat C."/>
            <person name="Nolan M."/>
            <person name="Ohm R.A."/>
            <person name="Pangilinan J."/>
            <person name="Pereira M.F."/>
            <person name="Perotto S."/>
            <person name="Peter M."/>
            <person name="Pfister S."/>
            <person name="Riley R."/>
            <person name="Sitrit Y."/>
            <person name="Stielow J.B."/>
            <person name="Szollosi G."/>
            <person name="Zifcakova L."/>
            <person name="Stursova M."/>
            <person name="Spatafora J.W."/>
            <person name="Tedersoo L."/>
            <person name="Vaario L.M."/>
            <person name="Yamada A."/>
            <person name="Yan M."/>
            <person name="Wang P."/>
            <person name="Xu J."/>
            <person name="Bruns T."/>
            <person name="Baldrian P."/>
            <person name="Vilgalys R."/>
            <person name="Dunand C."/>
            <person name="Henrissat B."/>
            <person name="Grigoriev I.V."/>
            <person name="Hibbett D."/>
            <person name="Nagy L.G."/>
            <person name="Martin F.M."/>
        </authorList>
    </citation>
    <scope>NUCLEOTIDE SEQUENCE</scope>
    <source>
        <strain evidence="1">Prilba</strain>
    </source>
</reference>
<dbReference type="EMBL" id="WHVB01000011">
    <property type="protein sequence ID" value="KAF8478638.1"/>
    <property type="molecule type" value="Genomic_DNA"/>
</dbReference>
<evidence type="ECO:0000313" key="1">
    <source>
        <dbReference type="EMBL" id="KAF8478638.1"/>
    </source>
</evidence>
<accession>A0A9P5T879</accession>
<reference evidence="1" key="1">
    <citation type="submission" date="2019-10" db="EMBL/GenBank/DDBJ databases">
        <authorList>
            <consortium name="DOE Joint Genome Institute"/>
            <person name="Kuo A."/>
            <person name="Miyauchi S."/>
            <person name="Kiss E."/>
            <person name="Drula E."/>
            <person name="Kohler A."/>
            <person name="Sanchez-Garcia M."/>
            <person name="Andreopoulos B."/>
            <person name="Barry K.W."/>
            <person name="Bonito G."/>
            <person name="Buee M."/>
            <person name="Carver A."/>
            <person name="Chen C."/>
            <person name="Cichocki N."/>
            <person name="Clum A."/>
            <person name="Culley D."/>
            <person name="Crous P.W."/>
            <person name="Fauchery L."/>
            <person name="Girlanda M."/>
            <person name="Hayes R."/>
            <person name="Keri Z."/>
            <person name="LaButti K."/>
            <person name="Lipzen A."/>
            <person name="Lombard V."/>
            <person name="Magnuson J."/>
            <person name="Maillard F."/>
            <person name="Morin E."/>
            <person name="Murat C."/>
            <person name="Nolan M."/>
            <person name="Ohm R."/>
            <person name="Pangilinan J."/>
            <person name="Pereira M."/>
            <person name="Perotto S."/>
            <person name="Peter M."/>
            <person name="Riley R."/>
            <person name="Sitrit Y."/>
            <person name="Stielow B."/>
            <person name="Szollosi G."/>
            <person name="Zifcakova L."/>
            <person name="Stursova M."/>
            <person name="Spatafora J.W."/>
            <person name="Tedersoo L."/>
            <person name="Vaario L.-M."/>
            <person name="Yamada A."/>
            <person name="Yan M."/>
            <person name="Wang P."/>
            <person name="Xu J."/>
            <person name="Bruns T."/>
            <person name="Baldrian P."/>
            <person name="Vilgalys R."/>
            <person name="Henrissat B."/>
            <person name="Grigoriev I.V."/>
            <person name="Hibbett D."/>
            <person name="Nagy L.G."/>
            <person name="Martin F.M."/>
        </authorList>
    </citation>
    <scope>NUCLEOTIDE SEQUENCE</scope>
    <source>
        <strain evidence="1">Prilba</strain>
    </source>
</reference>
<name>A0A9P5T879_9AGAM</name>
<organism evidence="1 2">
    <name type="scientific">Russula ochroleuca</name>
    <dbReference type="NCBI Taxonomy" id="152965"/>
    <lineage>
        <taxon>Eukaryota</taxon>
        <taxon>Fungi</taxon>
        <taxon>Dikarya</taxon>
        <taxon>Basidiomycota</taxon>
        <taxon>Agaricomycotina</taxon>
        <taxon>Agaricomycetes</taxon>
        <taxon>Russulales</taxon>
        <taxon>Russulaceae</taxon>
        <taxon>Russula</taxon>
    </lineage>
</organism>
<proteinExistence type="predicted"/>
<evidence type="ECO:0000313" key="2">
    <source>
        <dbReference type="Proteomes" id="UP000759537"/>
    </source>
</evidence>
<protein>
    <submittedName>
        <fullName evidence="1">Uncharacterized protein</fullName>
    </submittedName>
</protein>
<keyword evidence="2" id="KW-1185">Reference proteome</keyword>
<comment type="caution">
    <text evidence="1">The sequence shown here is derived from an EMBL/GenBank/DDBJ whole genome shotgun (WGS) entry which is preliminary data.</text>
</comment>
<dbReference type="AlphaFoldDB" id="A0A9P5T879"/>
<sequence length="151" mass="16763">MSLPDLGNLGFPVHDVIAFLCSPALAIGPRSRSYGGTKEEPYNERGEGKKIVNKETVQMTLSMCRGDGQVRAFLDAVPGYLQISDNVVTRIIFGLSLVLCYLGNSRACYGVCTLFLHSPLLSLVFLKWQSVYPWQYVPLVANCHAWELVHI</sequence>